<dbReference type="Pfam" id="PF00501">
    <property type="entry name" value="AMP-binding"/>
    <property type="match status" value="1"/>
</dbReference>
<dbReference type="Gene3D" id="3.30.300.30">
    <property type="match status" value="1"/>
</dbReference>
<dbReference type="GeneID" id="17323015"/>
<dbReference type="InterPro" id="IPR020845">
    <property type="entry name" value="AMP-binding_CS"/>
</dbReference>
<dbReference type="Pfam" id="PF13193">
    <property type="entry name" value="AMP-binding_C"/>
    <property type="match status" value="1"/>
</dbReference>
<keyword evidence="5" id="KW-1185">Reference proteome</keyword>
<evidence type="ECO:0000259" key="2">
    <source>
        <dbReference type="Pfam" id="PF00501"/>
    </source>
</evidence>
<evidence type="ECO:0000259" key="3">
    <source>
        <dbReference type="Pfam" id="PF13193"/>
    </source>
</evidence>
<dbReference type="OMA" id="KGKWFKT"/>
<dbReference type="GO" id="GO:0006631">
    <property type="term" value="P:fatty acid metabolic process"/>
    <property type="evidence" value="ECO:0007669"/>
    <property type="project" value="TreeGrafter"/>
</dbReference>
<evidence type="ECO:0000313" key="4">
    <source>
        <dbReference type="EMBL" id="CDF35489.1"/>
    </source>
</evidence>
<dbReference type="PANTHER" id="PTHR43201">
    <property type="entry name" value="ACYL-COA SYNTHETASE"/>
    <property type="match status" value="1"/>
</dbReference>
<dbReference type="PANTHER" id="PTHR43201:SF8">
    <property type="entry name" value="ACYL-COA SYNTHETASE FAMILY MEMBER 3"/>
    <property type="match status" value="1"/>
</dbReference>
<dbReference type="Gene3D" id="3.40.50.12780">
    <property type="entry name" value="N-terminal domain of ligase-like"/>
    <property type="match status" value="1"/>
</dbReference>
<dbReference type="InterPro" id="IPR000873">
    <property type="entry name" value="AMP-dep_synth/lig_dom"/>
</dbReference>
<gene>
    <name evidence="4" type="ORF">CHC_T00008472001</name>
</gene>
<name>R7QBS6_CHOCR</name>
<dbReference type="Gramene" id="CDF35489">
    <property type="protein sequence ID" value="CDF35489"/>
    <property type="gene ID" value="CHC_T00008472001"/>
</dbReference>
<dbReference type="Proteomes" id="UP000012073">
    <property type="component" value="Unassembled WGS sequence"/>
</dbReference>
<dbReference type="InterPro" id="IPR045851">
    <property type="entry name" value="AMP-bd_C_sf"/>
</dbReference>
<dbReference type="OrthoDB" id="412at2759"/>
<protein>
    <submittedName>
        <fullName evidence="4">Acid-thiol ligase</fullName>
    </submittedName>
</protein>
<keyword evidence="4" id="KW-0436">Ligase</keyword>
<evidence type="ECO:0000313" key="5">
    <source>
        <dbReference type="Proteomes" id="UP000012073"/>
    </source>
</evidence>
<evidence type="ECO:0000256" key="1">
    <source>
        <dbReference type="ARBA" id="ARBA00006432"/>
    </source>
</evidence>
<feature type="domain" description="AMP-dependent synthetase/ligase" evidence="2">
    <location>
        <begin position="14"/>
        <end position="374"/>
    </location>
</feature>
<dbReference type="PROSITE" id="PS00455">
    <property type="entry name" value="AMP_BINDING"/>
    <property type="match status" value="1"/>
</dbReference>
<dbReference type="InterPro" id="IPR042099">
    <property type="entry name" value="ANL_N_sf"/>
</dbReference>
<dbReference type="KEGG" id="ccp:CHC_T00008472001"/>
<feature type="domain" description="AMP-binding enzyme C-terminal" evidence="3">
    <location>
        <begin position="425"/>
        <end position="498"/>
    </location>
</feature>
<organism evidence="4 5">
    <name type="scientific">Chondrus crispus</name>
    <name type="common">Carrageen Irish moss</name>
    <name type="synonym">Polymorpha crispa</name>
    <dbReference type="NCBI Taxonomy" id="2769"/>
    <lineage>
        <taxon>Eukaryota</taxon>
        <taxon>Rhodophyta</taxon>
        <taxon>Florideophyceae</taxon>
        <taxon>Rhodymeniophycidae</taxon>
        <taxon>Gigartinales</taxon>
        <taxon>Gigartinaceae</taxon>
        <taxon>Chondrus</taxon>
    </lineage>
</organism>
<accession>R7QBS6</accession>
<reference evidence="5" key="1">
    <citation type="journal article" date="2013" name="Proc. Natl. Acad. Sci. U.S.A.">
        <title>Genome structure and metabolic features in the red seaweed Chondrus crispus shed light on evolution of the Archaeplastida.</title>
        <authorList>
            <person name="Collen J."/>
            <person name="Porcel B."/>
            <person name="Carre W."/>
            <person name="Ball S.G."/>
            <person name="Chaparro C."/>
            <person name="Tonon T."/>
            <person name="Barbeyron T."/>
            <person name="Michel G."/>
            <person name="Noel B."/>
            <person name="Valentin K."/>
            <person name="Elias M."/>
            <person name="Artiguenave F."/>
            <person name="Arun A."/>
            <person name="Aury J.M."/>
            <person name="Barbosa-Neto J.F."/>
            <person name="Bothwell J.H."/>
            <person name="Bouget F.Y."/>
            <person name="Brillet L."/>
            <person name="Cabello-Hurtado F."/>
            <person name="Capella-Gutierrez S."/>
            <person name="Charrier B."/>
            <person name="Cladiere L."/>
            <person name="Cock J.M."/>
            <person name="Coelho S.M."/>
            <person name="Colleoni C."/>
            <person name="Czjzek M."/>
            <person name="Da Silva C."/>
            <person name="Delage L."/>
            <person name="Denoeud F."/>
            <person name="Deschamps P."/>
            <person name="Dittami S.M."/>
            <person name="Gabaldon T."/>
            <person name="Gachon C.M."/>
            <person name="Groisillier A."/>
            <person name="Herve C."/>
            <person name="Jabbari K."/>
            <person name="Katinka M."/>
            <person name="Kloareg B."/>
            <person name="Kowalczyk N."/>
            <person name="Labadie K."/>
            <person name="Leblanc C."/>
            <person name="Lopez P.J."/>
            <person name="McLachlan D.H."/>
            <person name="Meslet-Cladiere L."/>
            <person name="Moustafa A."/>
            <person name="Nehr Z."/>
            <person name="Nyvall Collen P."/>
            <person name="Panaud O."/>
            <person name="Partensky F."/>
            <person name="Poulain J."/>
            <person name="Rensing S.A."/>
            <person name="Rousvoal S."/>
            <person name="Samson G."/>
            <person name="Symeonidi A."/>
            <person name="Weissenbach J."/>
            <person name="Zambounis A."/>
            <person name="Wincker P."/>
            <person name="Boyen C."/>
        </authorList>
    </citation>
    <scope>NUCLEOTIDE SEQUENCE [LARGE SCALE GENOMIC DNA]</scope>
    <source>
        <strain evidence="5">cv. Stackhouse</strain>
    </source>
</reference>
<sequence>MPRASNLFHALRAHAPSRIALTDASGAHTYGALLRRAARLRGALQLPAPGAAGAAGAAPPRVAVLTRPHAGFVAALLAAWAAPAAAVPLSPLYPAAALAPLLEDAAPAAVVAEDATAPLLPPHVRRRALLLEDVRGGEGSADRDGEYAATCDALAARCAQAQRDAAMLLFTSGTTGRAKGVVWRHAMLAYQTRTLCEAWRWSKDDRVVNVLPLHHVHGLVNVVLTALYAGAHVEMHARFEAARVWEAVTRRDERGATVLMAVPAVYARLIEAYEAAGESRQAEMRAGAREVRLFVCGSAGLARRNFEKWESISGQRILERYGMTETGMTLSNAYDDRRQGSLGRPLPGVEMRVRGGGEEGELLVRGEGVFREYWQREDATREAFDEEGWFATGDVVRVEPRGVKMLGRASADIVNTGGYNVSAVEVEEVVREAEGVVDCAVIALPDRVLGEKVVAAVVAGAVGVEGKVAEVAKRLLPAYKRPRRVIVVDELPRNVLGKVRKDQLKVVLAHMEDGERAEGEER</sequence>
<dbReference type="SUPFAM" id="SSF56801">
    <property type="entry name" value="Acetyl-CoA synthetase-like"/>
    <property type="match status" value="1"/>
</dbReference>
<dbReference type="InterPro" id="IPR025110">
    <property type="entry name" value="AMP-bd_C"/>
</dbReference>
<dbReference type="STRING" id="2769.R7QBS6"/>
<dbReference type="EMBL" id="HG001732">
    <property type="protein sequence ID" value="CDF35489.1"/>
    <property type="molecule type" value="Genomic_DNA"/>
</dbReference>
<comment type="similarity">
    <text evidence="1">Belongs to the ATP-dependent AMP-binding enzyme family.</text>
</comment>
<dbReference type="GO" id="GO:0031956">
    <property type="term" value="F:medium-chain fatty acid-CoA ligase activity"/>
    <property type="evidence" value="ECO:0007669"/>
    <property type="project" value="TreeGrafter"/>
</dbReference>
<dbReference type="RefSeq" id="XP_005715308.1">
    <property type="nucleotide sequence ID" value="XM_005715251.1"/>
</dbReference>
<proteinExistence type="inferred from homology"/>
<dbReference type="AlphaFoldDB" id="R7QBS6"/>